<evidence type="ECO:0000313" key="12">
    <source>
        <dbReference type="Proteomes" id="UP000289269"/>
    </source>
</evidence>
<dbReference type="Gene3D" id="2.60.15.10">
    <property type="entry name" value="F0F1 ATP synthase delta/epsilon subunit, N-terminal"/>
    <property type="match status" value="1"/>
</dbReference>
<dbReference type="CDD" id="cd12152">
    <property type="entry name" value="F1-ATPase_delta"/>
    <property type="match status" value="1"/>
</dbReference>
<dbReference type="InterPro" id="IPR036771">
    <property type="entry name" value="ATPsynth_dsu/esu_N"/>
</dbReference>
<dbReference type="NCBIfam" id="TIGR01216">
    <property type="entry name" value="ATP_synt_epsi"/>
    <property type="match status" value="1"/>
</dbReference>
<comment type="caution">
    <text evidence="11">The sequence shown here is derived from an EMBL/GenBank/DDBJ whole genome shotgun (WGS) entry which is preliminary data.</text>
</comment>
<keyword evidence="8" id="KW-1003">Cell membrane</keyword>
<dbReference type="PANTHER" id="PTHR13822">
    <property type="entry name" value="ATP SYNTHASE DELTA/EPSILON CHAIN"/>
    <property type="match status" value="1"/>
</dbReference>
<keyword evidence="3 8" id="KW-0813">Transport</keyword>
<dbReference type="HAMAP" id="MF_00530">
    <property type="entry name" value="ATP_synth_epsil_bac"/>
    <property type="match status" value="1"/>
</dbReference>
<dbReference type="AlphaFoldDB" id="A0A4Q0AJ43"/>
<keyword evidence="4 8" id="KW-0406">Ion transport</keyword>
<feature type="domain" description="ATP synthase F1 complex delta/epsilon subunit N-terminal" evidence="10">
    <location>
        <begin position="1"/>
        <end position="84"/>
    </location>
</feature>
<evidence type="ECO:0000256" key="4">
    <source>
        <dbReference type="ARBA" id="ARBA00023065"/>
    </source>
</evidence>
<evidence type="ECO:0000256" key="8">
    <source>
        <dbReference type="HAMAP-Rule" id="MF_00530"/>
    </source>
</evidence>
<evidence type="ECO:0000256" key="3">
    <source>
        <dbReference type="ARBA" id="ARBA00022448"/>
    </source>
</evidence>
<evidence type="ECO:0000256" key="9">
    <source>
        <dbReference type="RuleBase" id="RU003656"/>
    </source>
</evidence>
<name>A0A4Q0AJ43_9BACT</name>
<dbReference type="GO" id="GO:0046933">
    <property type="term" value="F:proton-transporting ATP synthase activity, rotational mechanism"/>
    <property type="evidence" value="ECO:0007669"/>
    <property type="project" value="UniProtKB-UniRule"/>
</dbReference>
<evidence type="ECO:0000256" key="7">
    <source>
        <dbReference type="ARBA" id="ARBA00023310"/>
    </source>
</evidence>
<evidence type="ECO:0000256" key="6">
    <source>
        <dbReference type="ARBA" id="ARBA00023196"/>
    </source>
</evidence>
<dbReference type="Proteomes" id="UP000289269">
    <property type="component" value="Unassembled WGS sequence"/>
</dbReference>
<evidence type="ECO:0000256" key="5">
    <source>
        <dbReference type="ARBA" id="ARBA00023136"/>
    </source>
</evidence>
<sequence length="141" mass="15598">MHLELITLLGQKLNEPVYGITIPTAAGEISVFPGHERLVTLAVPGVLSVRRRKGDSDAHLQYFAISGGIVEISPQQVRILVDEAESGEDILESESKAALERALKLRQEAGDQVSIEKAQAHIDRHAVRLKVAQLRRRHRRG</sequence>
<dbReference type="InterPro" id="IPR001469">
    <property type="entry name" value="ATP_synth_F1_dsu/esu"/>
</dbReference>
<comment type="similarity">
    <text evidence="2 8 9">Belongs to the ATPase epsilon chain family.</text>
</comment>
<comment type="subcellular location">
    <subcellularLocation>
        <location evidence="8">Cell membrane</location>
        <topology evidence="8">Peripheral membrane protein</topology>
    </subcellularLocation>
    <subcellularLocation>
        <location evidence="1">Endomembrane system</location>
        <topology evidence="1">Peripheral membrane protein</topology>
    </subcellularLocation>
</comment>
<dbReference type="Pfam" id="PF02823">
    <property type="entry name" value="ATP-synt_DE_N"/>
    <property type="match status" value="1"/>
</dbReference>
<dbReference type="GO" id="GO:0045259">
    <property type="term" value="C:proton-transporting ATP synthase complex"/>
    <property type="evidence" value="ECO:0007669"/>
    <property type="project" value="UniProtKB-KW"/>
</dbReference>
<evidence type="ECO:0000256" key="1">
    <source>
        <dbReference type="ARBA" id="ARBA00004184"/>
    </source>
</evidence>
<keyword evidence="6 8" id="KW-0139">CF(1)</keyword>
<dbReference type="SUPFAM" id="SSF51344">
    <property type="entry name" value="Epsilon subunit of F1F0-ATP synthase N-terminal domain"/>
    <property type="match status" value="1"/>
</dbReference>
<evidence type="ECO:0000256" key="2">
    <source>
        <dbReference type="ARBA" id="ARBA00005712"/>
    </source>
</evidence>
<accession>A0A4Q0AJ43</accession>
<keyword evidence="12" id="KW-1185">Reference proteome</keyword>
<dbReference type="EMBL" id="SCKW01000019">
    <property type="protein sequence ID" value="RWZ79115.1"/>
    <property type="molecule type" value="Genomic_DNA"/>
</dbReference>
<comment type="subunit">
    <text evidence="8 9">F-type ATPases have 2 components, CF(1) - the catalytic core - and CF(0) - the membrane proton channel. CF(1) has five subunits: alpha(3), beta(3), gamma(1), delta(1), epsilon(1). CF(0) has three main subunits: a, b and c.</text>
</comment>
<evidence type="ECO:0000313" key="11">
    <source>
        <dbReference type="EMBL" id="RWZ79115.1"/>
    </source>
</evidence>
<reference evidence="11" key="1">
    <citation type="submission" date="2019-01" db="EMBL/GenBank/DDBJ databases">
        <title>Genomic signatures and co-occurrence patterns of the ultra-small Saccharimodia (Patescibacteria phylum) suggest a symbiotic lifestyle.</title>
        <authorList>
            <person name="Lemos L."/>
            <person name="Medeiros J."/>
            <person name="Andreote F."/>
            <person name="Fernandes G."/>
            <person name="Varani A."/>
            <person name="Oliveira G."/>
            <person name="Pylro V."/>
        </authorList>
    </citation>
    <scope>NUCLEOTIDE SEQUENCE [LARGE SCALE GENOMIC DNA]</scope>
    <source>
        <strain evidence="11">AMD01</strain>
    </source>
</reference>
<dbReference type="PANTHER" id="PTHR13822:SF10">
    <property type="entry name" value="ATP SYNTHASE EPSILON CHAIN, CHLOROPLASTIC"/>
    <property type="match status" value="1"/>
</dbReference>
<dbReference type="GO" id="GO:0005524">
    <property type="term" value="F:ATP binding"/>
    <property type="evidence" value="ECO:0007669"/>
    <property type="project" value="UniProtKB-UniRule"/>
</dbReference>
<keyword evidence="8" id="KW-0375">Hydrogen ion transport</keyword>
<protein>
    <recommendedName>
        <fullName evidence="8">ATP synthase epsilon chain</fullName>
    </recommendedName>
    <alternativeName>
        <fullName evidence="8">ATP synthase F1 sector epsilon subunit</fullName>
    </alternativeName>
    <alternativeName>
        <fullName evidence="8">F-ATPase epsilon subunit</fullName>
    </alternativeName>
</protein>
<proteinExistence type="inferred from homology"/>
<evidence type="ECO:0000259" key="10">
    <source>
        <dbReference type="Pfam" id="PF02823"/>
    </source>
</evidence>
<keyword evidence="7 8" id="KW-0066">ATP synthesis</keyword>
<dbReference type="GO" id="GO:0012505">
    <property type="term" value="C:endomembrane system"/>
    <property type="evidence" value="ECO:0007669"/>
    <property type="project" value="UniProtKB-SubCell"/>
</dbReference>
<dbReference type="GO" id="GO:0005886">
    <property type="term" value="C:plasma membrane"/>
    <property type="evidence" value="ECO:0007669"/>
    <property type="project" value="UniProtKB-SubCell"/>
</dbReference>
<comment type="function">
    <text evidence="8">Produces ATP from ADP in the presence of a proton gradient across the membrane.</text>
</comment>
<dbReference type="InterPro" id="IPR020546">
    <property type="entry name" value="ATP_synth_F1_dsu/esu_N"/>
</dbReference>
<keyword evidence="5 8" id="KW-0472">Membrane</keyword>
<organism evidence="11 12">
    <name type="scientific">Candidatus Chaera renei</name>
    <dbReference type="NCBI Taxonomy" id="2506947"/>
    <lineage>
        <taxon>Bacteria</taxon>
        <taxon>Candidatus Saccharimonadota</taxon>
        <taxon>Candidatus Saccharimonadia</taxon>
        <taxon>Candidatus Saccharimonadales</taxon>
        <taxon>Candidatus Saccharimonadaceae</taxon>
        <taxon>Candidatus Chaera</taxon>
    </lineage>
</organism>
<gene>
    <name evidence="8 11" type="primary">atpC</name>
    <name evidence="11" type="ORF">EOT04_02175</name>
</gene>